<dbReference type="GO" id="GO:0007165">
    <property type="term" value="P:signal transduction"/>
    <property type="evidence" value="ECO:0007669"/>
    <property type="project" value="InterPro"/>
</dbReference>
<evidence type="ECO:0000313" key="3">
    <source>
        <dbReference type="EMBL" id="VDN43079.1"/>
    </source>
</evidence>
<dbReference type="Gene3D" id="1.10.555.10">
    <property type="entry name" value="Rho GTPase activation protein"/>
    <property type="match status" value="1"/>
</dbReference>
<dbReference type="SUPFAM" id="SSF48350">
    <property type="entry name" value="GTPase activation domain, GAP"/>
    <property type="match status" value="1"/>
</dbReference>
<sequence length="152" mass="16402">MRYSGAPDKPRVTEGETVTSADGKMGRKKRGGVGDGIQRLFAVGSMGASVRVLFIVTGRVTRLSGVPLLLTEMVKALRVRGLSPEGIYRVADRAFKVQDIIQLANSLCVRLDLDEEAFYGRDISSAIKRYLGLLPTSLLNADAFASVVVAED</sequence>
<proteinExistence type="predicted"/>
<organism evidence="3 4">
    <name type="scientific">Dibothriocephalus latus</name>
    <name type="common">Fish tapeworm</name>
    <name type="synonym">Diphyllobothrium latum</name>
    <dbReference type="NCBI Taxonomy" id="60516"/>
    <lineage>
        <taxon>Eukaryota</taxon>
        <taxon>Metazoa</taxon>
        <taxon>Spiralia</taxon>
        <taxon>Lophotrochozoa</taxon>
        <taxon>Platyhelminthes</taxon>
        <taxon>Cestoda</taxon>
        <taxon>Eucestoda</taxon>
        <taxon>Diphyllobothriidea</taxon>
        <taxon>Diphyllobothriidae</taxon>
        <taxon>Dibothriocephalus</taxon>
    </lineage>
</organism>
<dbReference type="InterPro" id="IPR008936">
    <property type="entry name" value="Rho_GTPase_activation_prot"/>
</dbReference>
<gene>
    <name evidence="3" type="ORF">DILT_LOCUS18987</name>
</gene>
<feature type="non-terminal residue" evidence="3">
    <location>
        <position position="152"/>
    </location>
</feature>
<dbReference type="AlphaFoldDB" id="A0A3P7RQI8"/>
<dbReference type="Proteomes" id="UP000281553">
    <property type="component" value="Unassembled WGS sequence"/>
</dbReference>
<dbReference type="InterPro" id="IPR000198">
    <property type="entry name" value="RhoGAP_dom"/>
</dbReference>
<evidence type="ECO:0000259" key="2">
    <source>
        <dbReference type="PROSITE" id="PS50238"/>
    </source>
</evidence>
<dbReference type="PROSITE" id="PS50238">
    <property type="entry name" value="RHOGAP"/>
    <property type="match status" value="1"/>
</dbReference>
<evidence type="ECO:0000256" key="1">
    <source>
        <dbReference type="SAM" id="MobiDB-lite"/>
    </source>
</evidence>
<evidence type="ECO:0000313" key="4">
    <source>
        <dbReference type="Proteomes" id="UP000281553"/>
    </source>
</evidence>
<reference evidence="3 4" key="1">
    <citation type="submission" date="2018-11" db="EMBL/GenBank/DDBJ databases">
        <authorList>
            <consortium name="Pathogen Informatics"/>
        </authorList>
    </citation>
    <scope>NUCLEOTIDE SEQUENCE [LARGE SCALE GENOMIC DNA]</scope>
</reference>
<protein>
    <recommendedName>
        <fullName evidence="2">Rho-GAP domain-containing protein</fullName>
    </recommendedName>
</protein>
<name>A0A3P7RQI8_DIBLA</name>
<feature type="domain" description="Rho-GAP" evidence="2">
    <location>
        <begin position="58"/>
        <end position="152"/>
    </location>
</feature>
<dbReference type="Pfam" id="PF00620">
    <property type="entry name" value="RhoGAP"/>
    <property type="match status" value="1"/>
</dbReference>
<dbReference type="OrthoDB" id="10033734at2759"/>
<feature type="region of interest" description="Disordered" evidence="1">
    <location>
        <begin position="1"/>
        <end position="31"/>
    </location>
</feature>
<dbReference type="EMBL" id="UYRU01106658">
    <property type="protein sequence ID" value="VDN43079.1"/>
    <property type="molecule type" value="Genomic_DNA"/>
</dbReference>
<accession>A0A3P7RQI8</accession>
<keyword evidence="4" id="KW-1185">Reference proteome</keyword>